<organism evidence="1 2">
    <name type="scientific">Candidatus Enterovibrio escicola</name>
    <dbReference type="NCBI Taxonomy" id="1927127"/>
    <lineage>
        <taxon>Bacteria</taxon>
        <taxon>Pseudomonadati</taxon>
        <taxon>Pseudomonadota</taxon>
        <taxon>Gammaproteobacteria</taxon>
        <taxon>Vibrionales</taxon>
        <taxon>Vibrionaceae</taxon>
        <taxon>Enterovibrio</taxon>
    </lineage>
</organism>
<dbReference type="EMBL" id="NBYY01000010">
    <property type="protein sequence ID" value="PCS23356.1"/>
    <property type="molecule type" value="Genomic_DNA"/>
</dbReference>
<evidence type="ECO:0000313" key="1">
    <source>
        <dbReference type="EMBL" id="PCS23356.1"/>
    </source>
</evidence>
<evidence type="ECO:0000313" key="2">
    <source>
        <dbReference type="Proteomes" id="UP000219020"/>
    </source>
</evidence>
<reference evidence="2" key="1">
    <citation type="submission" date="2017-04" db="EMBL/GenBank/DDBJ databases">
        <title>Genome evolution of the luminous symbionts of deep sea anglerfish.</title>
        <authorList>
            <person name="Hendry T.A."/>
        </authorList>
    </citation>
    <scope>NUCLEOTIDE SEQUENCE [LARGE SCALE GENOMIC DNA]</scope>
</reference>
<dbReference type="Proteomes" id="UP000219020">
    <property type="component" value="Unassembled WGS sequence"/>
</dbReference>
<keyword evidence="2" id="KW-1185">Reference proteome</keyword>
<dbReference type="AlphaFoldDB" id="A0A2A5T5E0"/>
<gene>
    <name evidence="1" type="ORF">BTN49_0953</name>
</gene>
<proteinExistence type="predicted"/>
<sequence length="58" mass="6803">MEKHLILGFKKEINLLAFQSVKLCRLLYIFIKDQISIMLVTVTKANIDDRKPLPNMTR</sequence>
<protein>
    <submittedName>
        <fullName evidence="1">Uncharacterized protein</fullName>
    </submittedName>
</protein>
<comment type="caution">
    <text evidence="1">The sequence shown here is derived from an EMBL/GenBank/DDBJ whole genome shotgun (WGS) entry which is preliminary data.</text>
</comment>
<name>A0A2A5T5E0_9GAMM</name>
<accession>A0A2A5T5E0</accession>